<dbReference type="Proteomes" id="UP001178662">
    <property type="component" value="Chromosome"/>
</dbReference>
<dbReference type="InterPro" id="IPR000600">
    <property type="entry name" value="ROK"/>
</dbReference>
<sequence length="315" mass="33453">MSLVMPQLNKEFAIGLDIGGTKILAGLVNGEGKMISQIHFATMPESGVETMLSKIVDALISLKQEAIFRGGNVRGVGIACTGVVDSYTNSIVYAKNLGWRNVPVGQYIFEILRLPVRIGNDANLAAVAEYMWGDEEKVEDIIYVTVSTGVGAGIVSGGQLVSGNSEGAGEFGHISLDPKGSRCGCGNYGCLENFSSGTAIAYLANFKKGSPGRMMTTKDVIDAANSGEKSALDIVRNAGFYLGNGLITLIHLFNPKRIVLGGGVMANGNLLYDEMEKTIHERCMPSLRKDVKLCKTTLGKEIGVLGAAGLYFMPN</sequence>
<dbReference type="PANTHER" id="PTHR18964:SF149">
    <property type="entry name" value="BIFUNCTIONAL UDP-N-ACETYLGLUCOSAMINE 2-EPIMERASE_N-ACETYLMANNOSAMINE KINASE"/>
    <property type="match status" value="1"/>
</dbReference>
<organism evidence="2 3">
    <name type="scientific">Candidatus Cohnella colombiensis</name>
    <dbReference type="NCBI Taxonomy" id="3121368"/>
    <lineage>
        <taxon>Bacteria</taxon>
        <taxon>Bacillati</taxon>
        <taxon>Bacillota</taxon>
        <taxon>Bacilli</taxon>
        <taxon>Bacillales</taxon>
        <taxon>Paenibacillaceae</taxon>
        <taxon>Cohnella</taxon>
    </lineage>
</organism>
<dbReference type="CDD" id="cd24076">
    <property type="entry name" value="ASKHA_ATPase_ROK_BsXylR-like"/>
    <property type="match status" value="1"/>
</dbReference>
<name>A0AA95JED1_9BACL</name>
<dbReference type="PANTHER" id="PTHR18964">
    <property type="entry name" value="ROK (REPRESSOR, ORF, KINASE) FAMILY"/>
    <property type="match status" value="1"/>
</dbReference>
<evidence type="ECO:0000313" key="2">
    <source>
        <dbReference type="EMBL" id="WEK55957.1"/>
    </source>
</evidence>
<reference evidence="2" key="1">
    <citation type="submission" date="2023-03" db="EMBL/GenBank/DDBJ databases">
        <title>Andean soil-derived lignocellulolytic bacterial consortium as a source of novel taxa and putative plastic-active enzymes.</title>
        <authorList>
            <person name="Diaz-Garcia L."/>
            <person name="Chuvochina M."/>
            <person name="Feuerriegel G."/>
            <person name="Bunk B."/>
            <person name="Sproer C."/>
            <person name="Streit W.R."/>
            <person name="Rodriguez L.M."/>
            <person name="Overmann J."/>
            <person name="Jimenez D.J."/>
        </authorList>
    </citation>
    <scope>NUCLEOTIDE SEQUENCE</scope>
    <source>
        <strain evidence="2">MAG 2441</strain>
    </source>
</reference>
<accession>A0AA95JED1</accession>
<dbReference type="PROSITE" id="PS01125">
    <property type="entry name" value="ROK"/>
    <property type="match status" value="1"/>
</dbReference>
<proteinExistence type="inferred from homology"/>
<dbReference type="SUPFAM" id="SSF53067">
    <property type="entry name" value="Actin-like ATPase domain"/>
    <property type="match status" value="1"/>
</dbReference>
<evidence type="ECO:0000256" key="1">
    <source>
        <dbReference type="ARBA" id="ARBA00006479"/>
    </source>
</evidence>
<dbReference type="Pfam" id="PF00480">
    <property type="entry name" value="ROK"/>
    <property type="match status" value="1"/>
</dbReference>
<dbReference type="InterPro" id="IPR043129">
    <property type="entry name" value="ATPase_NBD"/>
</dbReference>
<comment type="similarity">
    <text evidence="1">Belongs to the ROK (NagC/XylR) family.</text>
</comment>
<dbReference type="AlphaFoldDB" id="A0AA95JED1"/>
<dbReference type="EMBL" id="CP119317">
    <property type="protein sequence ID" value="WEK55957.1"/>
    <property type="molecule type" value="Genomic_DNA"/>
</dbReference>
<gene>
    <name evidence="2" type="ORF">P0Y55_07900</name>
</gene>
<keyword evidence="3" id="KW-1185">Reference proteome</keyword>
<dbReference type="Gene3D" id="3.30.420.40">
    <property type="match status" value="2"/>
</dbReference>
<dbReference type="InterPro" id="IPR049874">
    <property type="entry name" value="ROK_cs"/>
</dbReference>
<protein>
    <submittedName>
        <fullName evidence="2">ROK family protein</fullName>
    </submittedName>
</protein>
<evidence type="ECO:0000313" key="3">
    <source>
        <dbReference type="Proteomes" id="UP001178662"/>
    </source>
</evidence>